<dbReference type="Proteomes" id="UP000682204">
    <property type="component" value="Chromosome"/>
</dbReference>
<keyword evidence="2" id="KW-1185">Reference proteome</keyword>
<dbReference type="EMBL" id="CP074691">
    <property type="protein sequence ID" value="QVL35962.1"/>
    <property type="molecule type" value="Genomic_DNA"/>
</dbReference>
<proteinExistence type="predicted"/>
<organism evidence="1 2">
    <name type="scientific">Aminirod propionatiphilus</name>
    <dbReference type="NCBI Taxonomy" id="3415223"/>
    <lineage>
        <taxon>Bacteria</taxon>
        <taxon>Thermotogati</taxon>
        <taxon>Synergistota</taxon>
        <taxon>Synergistia</taxon>
        <taxon>Synergistales</taxon>
        <taxon>Aminiphilaceae</taxon>
        <taxon>Aminirod</taxon>
    </lineage>
</organism>
<gene>
    <name evidence="1" type="ORF">KIH16_12585</name>
</gene>
<evidence type="ECO:0000313" key="2">
    <source>
        <dbReference type="Proteomes" id="UP000682204"/>
    </source>
</evidence>
<accession>A0ACD1DUY6</accession>
<protein>
    <submittedName>
        <fullName evidence="1">Glycyl-radical enzyme activating protein</fullName>
    </submittedName>
</protein>
<sequence>MTKGLVFDFKRYSIHDGPGLRTTVFLKGCPLSCWWCHNPESQSSLAEIMVRPERCIGCGECVKACPKGALAFGAYGILTDMALCNRCGTCADVCPTEARRLVGREMSVAEVMDEVERDRLFYDRSGGGMTVSGGEPLMQPRFLLDLLREAGRVEIHRAVDTTGFAQTSLLLDVAAETDLFLYDLKHMDPEKHRLYTGVSNELILHNLRTLAESGAALNVRMPVIPGVNDDAANIEASGAFLAALPGAPSVNVLPYHKSGLEKFRRLGLEYRLAETEEPSPEAMASVRDRLLSFGLSVRVGG</sequence>
<name>A0ACD1DUY6_9BACT</name>
<evidence type="ECO:0000313" key="1">
    <source>
        <dbReference type="EMBL" id="QVL35962.1"/>
    </source>
</evidence>
<reference evidence="1" key="1">
    <citation type="submission" date="2021-05" db="EMBL/GenBank/DDBJ databases">
        <title>An isolated secondary fermenter in methanogenic hydrocarbon-degrading communities.</title>
        <authorList>
            <person name="Liu Y.-F."/>
            <person name="Liu Z.-l."/>
        </authorList>
    </citation>
    <scope>NUCLEOTIDE SEQUENCE</scope>
    <source>
        <strain evidence="1">L-13</strain>
    </source>
</reference>